<dbReference type="Gene3D" id="3.40.50.10950">
    <property type="match status" value="1"/>
</dbReference>
<evidence type="ECO:0000256" key="5">
    <source>
        <dbReference type="ARBA" id="ARBA00021528"/>
    </source>
</evidence>
<reference evidence="11" key="1">
    <citation type="submission" date="2015-03" db="EMBL/GenBank/DDBJ databases">
        <authorList>
            <person name="Urmite Genomes"/>
        </authorList>
    </citation>
    <scope>NUCLEOTIDE SEQUENCE [LARGE SCALE GENOMIC DNA]</scope>
    <source>
        <strain evidence="11">FF10</strain>
    </source>
</reference>
<evidence type="ECO:0000259" key="9">
    <source>
        <dbReference type="Pfam" id="PF01515"/>
    </source>
</evidence>
<dbReference type="PANTHER" id="PTHR43356:SF3">
    <property type="entry name" value="PHOSPHATE ACETYLTRANSFERASE"/>
    <property type="match status" value="1"/>
</dbReference>
<dbReference type="Pfam" id="PF01515">
    <property type="entry name" value="PTA_PTB"/>
    <property type="match status" value="1"/>
</dbReference>
<dbReference type="GO" id="GO:0008959">
    <property type="term" value="F:phosphate acetyltransferase activity"/>
    <property type="evidence" value="ECO:0007669"/>
    <property type="project" value="UniProtKB-EC"/>
</dbReference>
<evidence type="ECO:0000256" key="1">
    <source>
        <dbReference type="ARBA" id="ARBA00000705"/>
    </source>
</evidence>
<accession>A0A0E4CTR9</accession>
<dbReference type="InterPro" id="IPR012147">
    <property type="entry name" value="P_Ac_Bu_trans"/>
</dbReference>
<evidence type="ECO:0000256" key="7">
    <source>
        <dbReference type="ARBA" id="ARBA00023315"/>
    </source>
</evidence>
<dbReference type="SUPFAM" id="SSF53659">
    <property type="entry name" value="Isocitrate/Isopropylmalate dehydrogenase-like"/>
    <property type="match status" value="1"/>
</dbReference>
<dbReference type="NCBIfam" id="TIGR00651">
    <property type="entry name" value="pta"/>
    <property type="match status" value="1"/>
</dbReference>
<evidence type="ECO:0000256" key="8">
    <source>
        <dbReference type="ARBA" id="ARBA00031108"/>
    </source>
</evidence>
<dbReference type="EMBL" id="CTEN01000007">
    <property type="protein sequence ID" value="CQR26059.1"/>
    <property type="molecule type" value="Genomic_DNA"/>
</dbReference>
<dbReference type="Proteomes" id="UP000198604">
    <property type="component" value="Unassembled WGS sequence"/>
</dbReference>
<dbReference type="OrthoDB" id="9805787at2"/>
<dbReference type="InterPro" id="IPR042113">
    <property type="entry name" value="P_AcTrfase_dom1"/>
</dbReference>
<dbReference type="NCBIfam" id="NF004167">
    <property type="entry name" value="PRK05632.1"/>
    <property type="match status" value="1"/>
</dbReference>
<dbReference type="RefSeq" id="WP_093651548.1">
    <property type="nucleotide sequence ID" value="NZ_CTEN01000007.1"/>
</dbReference>
<comment type="pathway">
    <text evidence="2">Metabolic intermediate biosynthesis; acetyl-CoA biosynthesis; acetyl-CoA from acetate: step 2/2.</text>
</comment>
<keyword evidence="6" id="KW-0808">Transferase</keyword>
<protein>
    <recommendedName>
        <fullName evidence="5">Phosphate acetyltransferase</fullName>
        <ecNumber evidence="4">2.3.1.8</ecNumber>
    </recommendedName>
    <alternativeName>
        <fullName evidence="8">Phosphotransacetylase</fullName>
    </alternativeName>
</protein>
<comment type="catalytic activity">
    <reaction evidence="1">
        <text>acetyl-CoA + phosphate = acetyl phosphate + CoA</text>
        <dbReference type="Rhea" id="RHEA:19521"/>
        <dbReference type="ChEBI" id="CHEBI:22191"/>
        <dbReference type="ChEBI" id="CHEBI:43474"/>
        <dbReference type="ChEBI" id="CHEBI:57287"/>
        <dbReference type="ChEBI" id="CHEBI:57288"/>
        <dbReference type="EC" id="2.3.1.8"/>
    </reaction>
</comment>
<feature type="domain" description="Phosphate acetyl/butaryl transferase" evidence="9">
    <location>
        <begin position="9"/>
        <end position="321"/>
    </location>
</feature>
<evidence type="ECO:0000313" key="10">
    <source>
        <dbReference type="EMBL" id="CQR26059.1"/>
    </source>
</evidence>
<dbReference type="AlphaFoldDB" id="A0A0E4CTR9"/>
<organism evidence="10 11">
    <name type="scientific">Streptococcus varani</name>
    <dbReference type="NCBI Taxonomy" id="1608583"/>
    <lineage>
        <taxon>Bacteria</taxon>
        <taxon>Bacillati</taxon>
        <taxon>Bacillota</taxon>
        <taxon>Bacilli</taxon>
        <taxon>Lactobacillales</taxon>
        <taxon>Streptococcaceae</taxon>
        <taxon>Streptococcus</taxon>
    </lineage>
</organism>
<evidence type="ECO:0000256" key="2">
    <source>
        <dbReference type="ARBA" id="ARBA00004989"/>
    </source>
</evidence>
<dbReference type="InterPro" id="IPR004614">
    <property type="entry name" value="P_AcTrfase"/>
</dbReference>
<evidence type="ECO:0000256" key="4">
    <source>
        <dbReference type="ARBA" id="ARBA00012707"/>
    </source>
</evidence>
<dbReference type="InterPro" id="IPR002505">
    <property type="entry name" value="PTA_PTB"/>
</dbReference>
<name>A0A0E4CTR9_9STRE</name>
<evidence type="ECO:0000256" key="3">
    <source>
        <dbReference type="ARBA" id="ARBA00005656"/>
    </source>
</evidence>
<evidence type="ECO:0000256" key="6">
    <source>
        <dbReference type="ARBA" id="ARBA00022679"/>
    </source>
</evidence>
<gene>
    <name evidence="10" type="primary">eutD</name>
    <name evidence="10" type="ORF">BN1356_02401</name>
</gene>
<comment type="similarity">
    <text evidence="3">Belongs to the phosphate acetyltransferase and butyryltransferase family.</text>
</comment>
<dbReference type="InterPro" id="IPR042112">
    <property type="entry name" value="P_AcTrfase_dom2"/>
</dbReference>
<evidence type="ECO:0000313" key="11">
    <source>
        <dbReference type="Proteomes" id="UP000198604"/>
    </source>
</evidence>
<dbReference type="EC" id="2.3.1.8" evidence="4"/>
<keyword evidence="11" id="KW-1185">Reference proteome</keyword>
<dbReference type="Gene3D" id="3.40.50.10750">
    <property type="entry name" value="Isocitrate/Isopropylmalate dehydrogenase-like"/>
    <property type="match status" value="1"/>
</dbReference>
<keyword evidence="7" id="KW-0012">Acyltransferase</keyword>
<sequence>MEIRSLFGEMKQKIVGKKLRIVFPEGTDERVVRAAARLKFEGLAEPIILGEPGKVYNLLTEFGFSDPGITVIDPNNYANFDNMKQEFVALRKGKVDEAQADEILRNVNYFGVMLVQLGLAEGMVSGAIHSTADTVRPALQIIKTKPGVKRTSGVFLMVKDDHKYIFGDCAINIDPDAEALAEIAIQSAATAQTFGIDPKIAMISYSTKGSGAGPHVDKVVEATRLAQEARPDLLIDGELQMDAAIEPNTARLKAPDSKVAGQANVLVFPAIEAGNIAYKIAERLGGYEAVGPVLQGLNKPVNDLSRGCSSEDVYKLGIITAAQAVDAL</sequence>
<dbReference type="STRING" id="1608583.BN1356_02401"/>
<dbReference type="PIRSF" id="PIRSF000428">
    <property type="entry name" value="P_Ac_trans"/>
    <property type="match status" value="1"/>
</dbReference>
<proteinExistence type="inferred from homology"/>
<dbReference type="PANTHER" id="PTHR43356">
    <property type="entry name" value="PHOSPHATE ACETYLTRANSFERASE"/>
    <property type="match status" value="1"/>
</dbReference>
<dbReference type="InterPro" id="IPR050500">
    <property type="entry name" value="Phos_Acetyltrans/Butyryltrans"/>
</dbReference>
<dbReference type="NCBIfam" id="NF007233">
    <property type="entry name" value="PRK09653.1"/>
    <property type="match status" value="1"/>
</dbReference>